<proteinExistence type="predicted"/>
<organism evidence="3 4">
    <name type="scientific">Lichtheimia ornata</name>
    <dbReference type="NCBI Taxonomy" id="688661"/>
    <lineage>
        <taxon>Eukaryota</taxon>
        <taxon>Fungi</taxon>
        <taxon>Fungi incertae sedis</taxon>
        <taxon>Mucoromycota</taxon>
        <taxon>Mucoromycotina</taxon>
        <taxon>Mucoromycetes</taxon>
        <taxon>Mucorales</taxon>
        <taxon>Lichtheimiaceae</taxon>
        <taxon>Lichtheimia</taxon>
    </lineage>
</organism>
<feature type="coiled-coil region" evidence="1">
    <location>
        <begin position="724"/>
        <end position="758"/>
    </location>
</feature>
<evidence type="ECO:0000256" key="2">
    <source>
        <dbReference type="SAM" id="MobiDB-lite"/>
    </source>
</evidence>
<reference evidence="3 4" key="1">
    <citation type="submission" date="2023-03" db="EMBL/GenBank/DDBJ databases">
        <title>Genome sequence of Lichtheimia ornata CBS 291.66.</title>
        <authorList>
            <person name="Mohabir J.T."/>
            <person name="Shea T.P."/>
            <person name="Kurbessoian T."/>
            <person name="Berby B."/>
            <person name="Fontaine J."/>
            <person name="Livny J."/>
            <person name="Gnirke A."/>
            <person name="Stajich J.E."/>
            <person name="Cuomo C.A."/>
        </authorList>
    </citation>
    <scope>NUCLEOTIDE SEQUENCE [LARGE SCALE GENOMIC DNA]</scope>
    <source>
        <strain evidence="3">CBS 291.66</strain>
    </source>
</reference>
<dbReference type="Proteomes" id="UP001234581">
    <property type="component" value="Unassembled WGS sequence"/>
</dbReference>
<dbReference type="AlphaFoldDB" id="A0AAD7XR61"/>
<protein>
    <submittedName>
        <fullName evidence="3">Uncharacterized protein</fullName>
    </submittedName>
</protein>
<evidence type="ECO:0000313" key="3">
    <source>
        <dbReference type="EMBL" id="KAJ8653734.1"/>
    </source>
</evidence>
<comment type="caution">
    <text evidence="3">The sequence shown here is derived from an EMBL/GenBank/DDBJ whole genome shotgun (WGS) entry which is preliminary data.</text>
</comment>
<gene>
    <name evidence="3" type="ORF">O0I10_010656</name>
</gene>
<keyword evidence="4" id="KW-1185">Reference proteome</keyword>
<accession>A0AAD7XR61</accession>
<keyword evidence="1" id="KW-0175">Coiled coil</keyword>
<dbReference type="GeneID" id="83218059"/>
<evidence type="ECO:0000256" key="1">
    <source>
        <dbReference type="SAM" id="Coils"/>
    </source>
</evidence>
<name>A0AAD7XR61_9FUNG</name>
<feature type="coiled-coil region" evidence="1">
    <location>
        <begin position="457"/>
        <end position="484"/>
    </location>
</feature>
<evidence type="ECO:0000313" key="4">
    <source>
        <dbReference type="Proteomes" id="UP001234581"/>
    </source>
</evidence>
<dbReference type="RefSeq" id="XP_058338648.1">
    <property type="nucleotide sequence ID" value="XM_058490635.1"/>
</dbReference>
<sequence>MSTSNDLTTTALEAFRSMISASAATSMTTALEKEEAKKSDGEQITDDDVKNVKSSVAVKNACKKAKDQLEGERKRVPKGLYDMMDELRGQPKSATRKEIDRKRSLRGPILEALGKVDVHSVFMEAIERFSINDWNEFIPKDSKRDIRYRTASCPFNSIIKKDIANRADILSRLQTAAIDCTDLYSNMCTIVYINMLRYAVLDENATRISINELVPRGLDKSMFDQDDVKVTTYPESPQADTKLIFTHQHLHYLYSNHFKMGSRESTHTNYPIWQTIMGEVTKEQSSTMSYTAHEVIQRLATNLSNMYEDGKLIRRLLDNLLKVLLDIHLHASDNDDIDITNLAIEAPLQVHEDTAIPVAFDDLDTAHVFTTTSSTLMVPVVPSSMLVPAEEQGVAVPEPISAKDEMGVAFLECPQEDQKAGPESSPTSRRFQRQRIRDTLRMKKREQSKLEKLVSPSDSQMKRLKAVKERIGKLEAEYASYRNDAKERRLAVEENIVASSKDVAEEIPRRKKERGASALLYGPRVSKARSNKLRGFLKKTCMQKAELDRAGFESIWDGDPLSAFEMDTIIGIYHILRPLLRHVYATNCSLASQIPFCYLANKILIATGNKKLSRALIPFPSIGDIHALPITATTLLEMVGDLLEKTASVTIENANDDKEKVLSFLFNIDKVNEACEARGLVSAHRITMTDHGMARILGVVKDTSRLAPTYKPTPQSKPTLSLSKQEIANEMNKINDALKGQSKEIDEKKEAYASLLSQWDKKRMDLGNHFNPKDDDCVRAQKEVRELKQQLHDQQYHICLRDEEMRVQKKKKSTLKTALNASAKPRQTKKDGENEKVVLTAGNMRCLAPSHTVDISLLHEEEKQLGFIGVDYGFHTLSTSVPMLEEHVSAHLDLISSDKKPTTEDSAFHALVKPVTTNNDTIAYQTGELRRRRRLETRKKENADVFKAETQLASVSISTMVNEDHIRHANEIRETHKDTLRGFYHDKYLTREKRRQEYSVQKWKDRVLSFERKCLKEALVEKAEKSGTILSSAIFMIGGSGMGYGSTIKGFMRYGGKWLRVKHSYNWPVLVVDEYRTSQVCAFCGWQIQRPRTANKKKSQGGCLCINPKCVSFLEGRASSGRDTMAATNIGVKGVASTKGQIINGMERNIGSFLLASKL</sequence>
<dbReference type="EMBL" id="JARTCD010000073">
    <property type="protein sequence ID" value="KAJ8653734.1"/>
    <property type="molecule type" value="Genomic_DNA"/>
</dbReference>
<feature type="region of interest" description="Disordered" evidence="2">
    <location>
        <begin position="415"/>
        <end position="435"/>
    </location>
</feature>